<name>A0ABV8DQQ4_9NOCA</name>
<dbReference type="RefSeq" id="WP_378611768.1">
    <property type="nucleotide sequence ID" value="NZ_JBHSAX010000007.1"/>
</dbReference>
<dbReference type="InterPro" id="IPR001638">
    <property type="entry name" value="Solute-binding_3/MltF_N"/>
</dbReference>
<feature type="signal peptide" evidence="4">
    <location>
        <begin position="1"/>
        <end position="24"/>
    </location>
</feature>
<reference evidence="7" key="1">
    <citation type="journal article" date="2019" name="Int. J. Syst. Evol. Microbiol.">
        <title>The Global Catalogue of Microorganisms (GCM) 10K type strain sequencing project: providing services to taxonomists for standard genome sequencing and annotation.</title>
        <authorList>
            <consortium name="The Broad Institute Genomics Platform"/>
            <consortium name="The Broad Institute Genome Sequencing Center for Infectious Disease"/>
            <person name="Wu L."/>
            <person name="Ma J."/>
        </authorList>
    </citation>
    <scope>NUCLEOTIDE SEQUENCE [LARGE SCALE GENOMIC DNA]</scope>
    <source>
        <strain evidence="7">CGMCC 4.7330</strain>
    </source>
</reference>
<keyword evidence="3 4" id="KW-0732">Signal</keyword>
<accession>A0ABV8DQQ4</accession>
<comment type="caution">
    <text evidence="6">The sequence shown here is derived from an EMBL/GenBank/DDBJ whole genome shotgun (WGS) entry which is preliminary data.</text>
</comment>
<keyword evidence="7" id="KW-1185">Reference proteome</keyword>
<dbReference type="Gene3D" id="3.40.190.10">
    <property type="entry name" value="Periplasmic binding protein-like II"/>
    <property type="match status" value="2"/>
</dbReference>
<evidence type="ECO:0000256" key="2">
    <source>
        <dbReference type="ARBA" id="ARBA00022448"/>
    </source>
</evidence>
<gene>
    <name evidence="6" type="ORF">ACFO0B_08465</name>
</gene>
<dbReference type="SMART" id="SM00062">
    <property type="entry name" value="PBPb"/>
    <property type="match status" value="1"/>
</dbReference>
<evidence type="ECO:0000313" key="7">
    <source>
        <dbReference type="Proteomes" id="UP001595696"/>
    </source>
</evidence>
<dbReference type="Pfam" id="PF00497">
    <property type="entry name" value="SBP_bac_3"/>
    <property type="match status" value="1"/>
</dbReference>
<protein>
    <submittedName>
        <fullName evidence="6">Glutamate ABC transporter substrate-binding protein</fullName>
    </submittedName>
</protein>
<feature type="domain" description="Solute-binding protein family 3/N-terminal" evidence="5">
    <location>
        <begin position="42"/>
        <end position="267"/>
    </location>
</feature>
<dbReference type="InterPro" id="IPR051455">
    <property type="entry name" value="Bact_solute-bind_prot3"/>
</dbReference>
<evidence type="ECO:0000313" key="6">
    <source>
        <dbReference type="EMBL" id="MFC3962019.1"/>
    </source>
</evidence>
<dbReference type="PANTHER" id="PTHR30085">
    <property type="entry name" value="AMINO ACID ABC TRANSPORTER PERMEASE"/>
    <property type="match status" value="1"/>
</dbReference>
<keyword evidence="2" id="KW-0813">Transport</keyword>
<comment type="similarity">
    <text evidence="1">Belongs to the bacterial solute-binding protein 3 family.</text>
</comment>
<dbReference type="PROSITE" id="PS51257">
    <property type="entry name" value="PROKAR_LIPOPROTEIN"/>
    <property type="match status" value="1"/>
</dbReference>
<dbReference type="Proteomes" id="UP001595696">
    <property type="component" value="Unassembled WGS sequence"/>
</dbReference>
<dbReference type="EMBL" id="JBHSAX010000007">
    <property type="protein sequence ID" value="MFC3962019.1"/>
    <property type="molecule type" value="Genomic_DNA"/>
</dbReference>
<dbReference type="SUPFAM" id="SSF53850">
    <property type="entry name" value="Periplasmic binding protein-like II"/>
    <property type="match status" value="1"/>
</dbReference>
<organism evidence="6 7">
    <name type="scientific">Nocardia jiangsuensis</name>
    <dbReference type="NCBI Taxonomy" id="1691563"/>
    <lineage>
        <taxon>Bacteria</taxon>
        <taxon>Bacillati</taxon>
        <taxon>Actinomycetota</taxon>
        <taxon>Actinomycetes</taxon>
        <taxon>Mycobacteriales</taxon>
        <taxon>Nocardiaceae</taxon>
        <taxon>Nocardia</taxon>
    </lineage>
</organism>
<dbReference type="PANTHER" id="PTHR30085:SF6">
    <property type="entry name" value="ABC TRANSPORTER GLUTAMINE-BINDING PROTEIN GLNH"/>
    <property type="match status" value="1"/>
</dbReference>
<evidence type="ECO:0000256" key="4">
    <source>
        <dbReference type="SAM" id="SignalP"/>
    </source>
</evidence>
<dbReference type="CDD" id="cd13690">
    <property type="entry name" value="PBP2_GluB"/>
    <property type="match status" value="1"/>
</dbReference>
<feature type="chain" id="PRO_5045652516" evidence="4">
    <location>
        <begin position="25"/>
        <end position="280"/>
    </location>
</feature>
<proteinExistence type="inferred from homology"/>
<sequence>MRINRALRAGIGAVALALAVASTAACGGGSDKSAVENAKDGKLTIGIKFDQPGLGLRNKDGSYSGFDVEVAEYVAGKLGVQPDQITFKEAPSAQRETLIENGQVDLIVATYSINDKRKEKVDFAGPYFVAGQSLLVKADNTTITGPESLTGGKKLCSVKGSTPAQNVKDKYANDVQLQEYDTYSLCVEALRSGSVDAVTTDDIILAGFAAQSPGQLKVVGKPFTTENYGIGLKKGDQETRDAVNDAIEAMIADGSWADALNQTFGATGYQIPAPPTVNRY</sequence>
<evidence type="ECO:0000259" key="5">
    <source>
        <dbReference type="SMART" id="SM00062"/>
    </source>
</evidence>
<evidence type="ECO:0000256" key="1">
    <source>
        <dbReference type="ARBA" id="ARBA00010333"/>
    </source>
</evidence>
<evidence type="ECO:0000256" key="3">
    <source>
        <dbReference type="ARBA" id="ARBA00022729"/>
    </source>
</evidence>